<organism evidence="1 2">
    <name type="scientific">Pleuronectes platessa</name>
    <name type="common">European plaice</name>
    <dbReference type="NCBI Taxonomy" id="8262"/>
    <lineage>
        <taxon>Eukaryota</taxon>
        <taxon>Metazoa</taxon>
        <taxon>Chordata</taxon>
        <taxon>Craniata</taxon>
        <taxon>Vertebrata</taxon>
        <taxon>Euteleostomi</taxon>
        <taxon>Actinopterygii</taxon>
        <taxon>Neopterygii</taxon>
        <taxon>Teleostei</taxon>
        <taxon>Neoteleostei</taxon>
        <taxon>Acanthomorphata</taxon>
        <taxon>Carangaria</taxon>
        <taxon>Pleuronectiformes</taxon>
        <taxon>Pleuronectoidei</taxon>
        <taxon>Pleuronectidae</taxon>
        <taxon>Pleuronectes</taxon>
    </lineage>
</organism>
<gene>
    <name evidence="1" type="ORF">PLEPLA_LOCUS23015</name>
</gene>
<dbReference type="Proteomes" id="UP001153269">
    <property type="component" value="Unassembled WGS sequence"/>
</dbReference>
<name>A0A9N7UQI4_PLEPL</name>
<proteinExistence type="predicted"/>
<protein>
    <submittedName>
        <fullName evidence="1">Uncharacterized protein</fullName>
    </submittedName>
</protein>
<keyword evidence="2" id="KW-1185">Reference proteome</keyword>
<evidence type="ECO:0000313" key="1">
    <source>
        <dbReference type="EMBL" id="CAB1434913.1"/>
    </source>
</evidence>
<dbReference type="EMBL" id="CADEAL010001712">
    <property type="protein sequence ID" value="CAB1434913.1"/>
    <property type="molecule type" value="Genomic_DNA"/>
</dbReference>
<sequence>MERLPELPGLSEEVVGGGGGEVEGRCCGWARGSHTRESWKTPETLIRTRSSTHGCEMSVRPIVPVPKTPLNTISEEKDKNLLVTSWWSGVERLSSVEGGGCSSSWALGRDGAGESCV</sequence>
<reference evidence="1" key="1">
    <citation type="submission" date="2020-03" db="EMBL/GenBank/DDBJ databases">
        <authorList>
            <person name="Weist P."/>
        </authorList>
    </citation>
    <scope>NUCLEOTIDE SEQUENCE</scope>
</reference>
<dbReference type="AlphaFoldDB" id="A0A9N7UQI4"/>
<accession>A0A9N7UQI4</accession>
<evidence type="ECO:0000313" key="2">
    <source>
        <dbReference type="Proteomes" id="UP001153269"/>
    </source>
</evidence>
<comment type="caution">
    <text evidence="1">The sequence shown here is derived from an EMBL/GenBank/DDBJ whole genome shotgun (WGS) entry which is preliminary data.</text>
</comment>